<evidence type="ECO:0000313" key="2">
    <source>
        <dbReference type="Proteomes" id="UP001153678"/>
    </source>
</evidence>
<dbReference type="Proteomes" id="UP001153678">
    <property type="component" value="Unassembled WGS sequence"/>
</dbReference>
<keyword evidence="2" id="KW-1185">Reference proteome</keyword>
<proteinExistence type="predicted"/>
<gene>
    <name evidence="1" type="ORF">FWILDA_LOCUS12604</name>
</gene>
<feature type="non-terminal residue" evidence="1">
    <location>
        <position position="489"/>
    </location>
</feature>
<reference evidence="1" key="1">
    <citation type="submission" date="2022-08" db="EMBL/GenBank/DDBJ databases">
        <authorList>
            <person name="Kallberg Y."/>
            <person name="Tangrot J."/>
            <person name="Rosling A."/>
        </authorList>
    </citation>
    <scope>NUCLEOTIDE SEQUENCE</scope>
    <source>
        <strain evidence="1">Wild A</strain>
    </source>
</reference>
<protein>
    <submittedName>
        <fullName evidence="1">13765_t:CDS:1</fullName>
    </submittedName>
</protein>
<dbReference type="EMBL" id="CAMKVN010004166">
    <property type="protein sequence ID" value="CAI2186492.1"/>
    <property type="molecule type" value="Genomic_DNA"/>
</dbReference>
<dbReference type="AlphaFoldDB" id="A0A9W4WUB7"/>
<accession>A0A9W4WUB7</accession>
<name>A0A9W4WUB7_9GLOM</name>
<evidence type="ECO:0000313" key="1">
    <source>
        <dbReference type="EMBL" id="CAI2186492.1"/>
    </source>
</evidence>
<sequence>MSSEPSCKNGILNRFYIAISRDGKYSATFDAATRHVKILKTIDYNREQNNIIAHFKIKDDDLSIQEFYDNPPPSQNLNVIVKDRWSIDISNDGNFIFIAASRILDQNMEIENEISTMVAKNFESNKECCINFSSENATDFKTVICCLKLNEDDVNKVDFIKYNYNRLSGICRFAEEAKKETKKEVKSFTNRLSRICSLEEDVNSDLEKFILLNYNGIYSFKYNLKHTTFSEVEKFNYPDEFKEQLENLKKNIQDRTSLLLSHIYKKYFIIKDNKNSSKNFQDNSRLQDNSKKVLEGKMRLETSIKIGDDDTNLDDIVYSIDKQELQFCIATGSQSIGIFLMEHGSRIASKSFEKFNIRKIHLIEFINNDEKLILIVSDSINDLKIIIWDIYDTDKVEMIPLTAQNAQNSSTCFASSSGNILHINNEGKVISISKMVADKSIEKNIENLDLEEFIIKLEKQNHTIYFHEKEKEHDEFEPAVSVPEPWITK</sequence>
<comment type="caution">
    <text evidence="1">The sequence shown here is derived from an EMBL/GenBank/DDBJ whole genome shotgun (WGS) entry which is preliminary data.</text>
</comment>
<dbReference type="OrthoDB" id="2316227at2759"/>
<organism evidence="1 2">
    <name type="scientific">Funneliformis geosporum</name>
    <dbReference type="NCBI Taxonomy" id="1117311"/>
    <lineage>
        <taxon>Eukaryota</taxon>
        <taxon>Fungi</taxon>
        <taxon>Fungi incertae sedis</taxon>
        <taxon>Mucoromycota</taxon>
        <taxon>Glomeromycotina</taxon>
        <taxon>Glomeromycetes</taxon>
        <taxon>Glomerales</taxon>
        <taxon>Glomeraceae</taxon>
        <taxon>Funneliformis</taxon>
    </lineage>
</organism>